<keyword evidence="18" id="KW-1185">Reference proteome</keyword>
<organism evidence="18 19">
    <name type="scientific">Pantherophis guttatus</name>
    <name type="common">Corn snake</name>
    <name type="synonym">Elaphe guttata</name>
    <dbReference type="NCBI Taxonomy" id="94885"/>
    <lineage>
        <taxon>Eukaryota</taxon>
        <taxon>Metazoa</taxon>
        <taxon>Chordata</taxon>
        <taxon>Craniata</taxon>
        <taxon>Vertebrata</taxon>
        <taxon>Euteleostomi</taxon>
        <taxon>Lepidosauria</taxon>
        <taxon>Squamata</taxon>
        <taxon>Bifurcata</taxon>
        <taxon>Unidentata</taxon>
        <taxon>Episquamata</taxon>
        <taxon>Toxicofera</taxon>
        <taxon>Serpentes</taxon>
        <taxon>Colubroidea</taxon>
        <taxon>Colubridae</taxon>
        <taxon>Colubrinae</taxon>
        <taxon>Pantherophis</taxon>
    </lineage>
</organism>
<dbReference type="Proteomes" id="UP001652622">
    <property type="component" value="Unplaced"/>
</dbReference>
<dbReference type="OMA" id="CKSDRYC"/>
<protein>
    <recommendedName>
        <fullName evidence="14">Flap endonuclease GEN homolog 1</fullName>
    </recommendedName>
</protein>
<dbReference type="InterPro" id="IPR006086">
    <property type="entry name" value="XPG-I_dom"/>
</dbReference>
<dbReference type="OrthoDB" id="2959108at2759"/>
<comment type="subcellular location">
    <subcellularLocation>
        <location evidence="2">Nucleus</location>
    </subcellularLocation>
</comment>
<evidence type="ECO:0000256" key="2">
    <source>
        <dbReference type="ARBA" id="ARBA00004123"/>
    </source>
</evidence>
<reference evidence="19" key="1">
    <citation type="submission" date="2025-08" db="UniProtKB">
        <authorList>
            <consortium name="RefSeq"/>
        </authorList>
    </citation>
    <scope>IDENTIFICATION</scope>
    <source>
        <tissue evidence="19">Blood</tissue>
    </source>
</reference>
<comment type="similarity">
    <text evidence="12">Belongs to the XPG/RAD2 endonuclease family. GEN subfamily.</text>
</comment>
<dbReference type="GeneID" id="117674253"/>
<keyword evidence="6 19" id="KW-0255">Endonuclease</keyword>
<gene>
    <name evidence="19" type="primary">GEN1</name>
</gene>
<keyword evidence="3" id="KW-0597">Phosphoprotein</keyword>
<evidence type="ECO:0000256" key="3">
    <source>
        <dbReference type="ARBA" id="ARBA00022553"/>
    </source>
</evidence>
<feature type="region of interest" description="Disordered" evidence="15">
    <location>
        <begin position="816"/>
        <end position="840"/>
    </location>
</feature>
<dbReference type="InterPro" id="IPR041012">
    <property type="entry name" value="GEN_chromo"/>
</dbReference>
<keyword evidence="10" id="KW-0234">DNA repair</keyword>
<evidence type="ECO:0000256" key="1">
    <source>
        <dbReference type="ARBA" id="ARBA00001946"/>
    </source>
</evidence>
<dbReference type="FunFam" id="1.10.150.20:FF:000030">
    <property type="entry name" value="Flap endonuclease GEN-like 1"/>
    <property type="match status" value="1"/>
</dbReference>
<dbReference type="InterPro" id="IPR036279">
    <property type="entry name" value="5-3_exonuclease_C_sf"/>
</dbReference>
<dbReference type="InterPro" id="IPR006084">
    <property type="entry name" value="XPG/Rad2"/>
</dbReference>
<name>A0A6P9CXP5_PANGU</name>
<dbReference type="CDD" id="cd09869">
    <property type="entry name" value="PIN_GEN1"/>
    <property type="match status" value="1"/>
</dbReference>
<evidence type="ECO:0000256" key="7">
    <source>
        <dbReference type="ARBA" id="ARBA00022763"/>
    </source>
</evidence>
<evidence type="ECO:0000256" key="12">
    <source>
        <dbReference type="ARBA" id="ARBA00038112"/>
    </source>
</evidence>
<dbReference type="PRINTS" id="PR00853">
    <property type="entry name" value="XPGRADSUPER"/>
</dbReference>
<dbReference type="RefSeq" id="XP_034288042.1">
    <property type="nucleotide sequence ID" value="XM_034432151.2"/>
</dbReference>
<evidence type="ECO:0000259" key="17">
    <source>
        <dbReference type="SMART" id="SM00485"/>
    </source>
</evidence>
<keyword evidence="5" id="KW-0479">Metal-binding</keyword>
<dbReference type="PANTHER" id="PTHR11081:SF70">
    <property type="entry name" value="FLAP ENDONUCLEASE GEN HOMOLOG 1"/>
    <property type="match status" value="1"/>
</dbReference>
<dbReference type="KEGG" id="pgut:117674253"/>
<dbReference type="InParanoid" id="A0A6P9CXP5"/>
<dbReference type="SMART" id="SM00485">
    <property type="entry name" value="XPGN"/>
    <property type="match status" value="1"/>
</dbReference>
<keyword evidence="8" id="KW-0378">Hydrolase</keyword>
<evidence type="ECO:0000256" key="8">
    <source>
        <dbReference type="ARBA" id="ARBA00022801"/>
    </source>
</evidence>
<dbReference type="Pfam" id="PF00752">
    <property type="entry name" value="XPG_N"/>
    <property type="match status" value="1"/>
</dbReference>
<feature type="compositionally biased region" description="Basic residues" evidence="15">
    <location>
        <begin position="830"/>
        <end position="840"/>
    </location>
</feature>
<comment type="cofactor">
    <cofactor evidence="1">
        <name>Mg(2+)</name>
        <dbReference type="ChEBI" id="CHEBI:18420"/>
    </cofactor>
</comment>
<evidence type="ECO:0000256" key="5">
    <source>
        <dbReference type="ARBA" id="ARBA00022723"/>
    </source>
</evidence>
<accession>A0A6P9CXP5</accession>
<evidence type="ECO:0000256" key="14">
    <source>
        <dbReference type="ARBA" id="ARBA00070188"/>
    </source>
</evidence>
<dbReference type="GO" id="GO:0017108">
    <property type="term" value="F:5'-flap endonuclease activity"/>
    <property type="evidence" value="ECO:0007669"/>
    <property type="project" value="TreeGrafter"/>
</dbReference>
<dbReference type="Gene3D" id="3.40.50.1010">
    <property type="entry name" value="5'-nuclease"/>
    <property type="match status" value="1"/>
</dbReference>
<dbReference type="SUPFAM" id="SSF47807">
    <property type="entry name" value="5' to 3' exonuclease, C-terminal subdomain"/>
    <property type="match status" value="1"/>
</dbReference>
<evidence type="ECO:0000256" key="13">
    <source>
        <dbReference type="ARBA" id="ARBA00063132"/>
    </source>
</evidence>
<dbReference type="InterPro" id="IPR006085">
    <property type="entry name" value="XPG_DNA_repair_N"/>
</dbReference>
<evidence type="ECO:0000259" key="16">
    <source>
        <dbReference type="SMART" id="SM00484"/>
    </source>
</evidence>
<evidence type="ECO:0000256" key="15">
    <source>
        <dbReference type="SAM" id="MobiDB-lite"/>
    </source>
</evidence>
<dbReference type="CTD" id="348654"/>
<evidence type="ECO:0000256" key="9">
    <source>
        <dbReference type="ARBA" id="ARBA00022842"/>
    </source>
</evidence>
<comment type="subunit">
    <text evidence="13">Largely monomeric, dimerizes on the Holliday junction and the first nick occurs upon dimerization at the junction.</text>
</comment>
<proteinExistence type="inferred from homology"/>
<feature type="domain" description="XPG-I" evidence="16">
    <location>
        <begin position="122"/>
        <end position="193"/>
    </location>
</feature>
<evidence type="ECO:0000313" key="18">
    <source>
        <dbReference type="Proteomes" id="UP001652622"/>
    </source>
</evidence>
<feature type="domain" description="XPG N-terminal" evidence="17">
    <location>
        <begin position="1"/>
        <end position="96"/>
    </location>
</feature>
<dbReference type="Pfam" id="PF18704">
    <property type="entry name" value="Chromo_2"/>
    <property type="match status" value="1"/>
</dbReference>
<dbReference type="GO" id="GO:0008821">
    <property type="term" value="F:crossover junction DNA endonuclease activity"/>
    <property type="evidence" value="ECO:0007669"/>
    <property type="project" value="UniProtKB-ARBA"/>
</dbReference>
<evidence type="ECO:0000256" key="11">
    <source>
        <dbReference type="ARBA" id="ARBA00023242"/>
    </source>
</evidence>
<keyword evidence="4" id="KW-0540">Nuclease</keyword>
<dbReference type="InterPro" id="IPR008918">
    <property type="entry name" value="HhH2"/>
</dbReference>
<dbReference type="FunFam" id="3.40.50.1010:FF:000024">
    <property type="entry name" value="flap endonuclease GEN homolog 1"/>
    <property type="match status" value="1"/>
</dbReference>
<keyword evidence="9" id="KW-0460">Magnesium</keyword>
<dbReference type="GO" id="GO:0006281">
    <property type="term" value="P:DNA repair"/>
    <property type="evidence" value="ECO:0007669"/>
    <property type="project" value="UniProtKB-KW"/>
</dbReference>
<dbReference type="GO" id="GO:0046872">
    <property type="term" value="F:metal ion binding"/>
    <property type="evidence" value="ECO:0007669"/>
    <property type="project" value="UniProtKB-KW"/>
</dbReference>
<dbReference type="GO" id="GO:0000400">
    <property type="term" value="F:four-way junction DNA binding"/>
    <property type="evidence" value="ECO:0007669"/>
    <property type="project" value="TreeGrafter"/>
</dbReference>
<keyword evidence="11" id="KW-0539">Nucleus</keyword>
<dbReference type="SMART" id="SM00279">
    <property type="entry name" value="HhH2"/>
    <property type="match status" value="1"/>
</dbReference>
<dbReference type="AlphaFoldDB" id="A0A6P9CXP5"/>
<dbReference type="Pfam" id="PF00867">
    <property type="entry name" value="XPG_I"/>
    <property type="match status" value="1"/>
</dbReference>
<keyword evidence="7" id="KW-0227">DNA damage</keyword>
<sequence length="935" mass="104637">MGVTSLWQILEPVKQHAPLCSLKGKTLAVDLSLWVCEAQAVKKMVGVVTNPHLRNLYCRVSSLTLMGIHLVFVTEGDLPKLKSGTVQKRIEARFGPLRKPEIAKKGRSRFKSILKECLELLECLGIPWIQAAGEAEAMCAYLNANGHVDGCITNDGDVFLYGAQTVYRNFTMNIKDPHVDCYLISDIEEKLGCSRESLIGLAILLGCDYLPKGVPGVGKEQALKLIKTLKGQSLLQRFESWKDHFQLGEVPVSTAKKPLHCSVCHHPGSSKDHEDMGCHICGSVGYCEPQDTNYCCPCDWHSSVSEQQWSLVEESIKKKAKACEGFPFPEVIHEYLISKDKPVKLNGCQRPNLLSFQRFAVKKMNWTEQYACEKLCSLLTYYDMNRKKSGHTDPKQLQALRIIKTRIRNGISCFEIAWQKPDHYSAATEAQPADPFLITIEESMLFEAAYPEVVALYQMEKLKIGKEKKKSKKKSKVKECLAGDSKVEDTFSDLNLQPACENILTQVSKSDLRPVFDLQKSPKKSCESLSSSDSADFSTLLGKPSNFFLASQNPENEHKPSNSLISQTKLFVKEPMAYSANTDLQLSGIDWEGTSFSISPRNVNLPWYSESEFGLGNNSLKQCSPPHSKAANILTQHSDSAQHNPNLITAVDYSTSNTGFPKEKNDLSLKDRAAMESLEAFPKAKSVPLLNAAQLQEQIKRTSNPGGEFSSPLDSIQEIENVMLLEKHLQGLSLESYREDLQSYKDPPTAAYKVKDSGSSLRQCTEILKVSHLENKQQILPSRSNKVLDNCQIGEKSVPRIMKSSFKKSVCQNGYHAEDSDSENVEGSWKGHRIPKQQRKSHMVQLKDKCNGKRDNKKLAFEIQPEPKGKVEHAFKVLNTNLSTEECLLLPLSKSPSISKCGFDPCLQETRSNLNMWLESPLPLSERLKHRLKSS</sequence>
<dbReference type="SUPFAM" id="SSF88723">
    <property type="entry name" value="PIN domain-like"/>
    <property type="match status" value="1"/>
</dbReference>
<dbReference type="PANTHER" id="PTHR11081">
    <property type="entry name" value="FLAP ENDONUCLEASE FAMILY MEMBER"/>
    <property type="match status" value="1"/>
</dbReference>
<evidence type="ECO:0000256" key="10">
    <source>
        <dbReference type="ARBA" id="ARBA00023204"/>
    </source>
</evidence>
<evidence type="ECO:0000256" key="4">
    <source>
        <dbReference type="ARBA" id="ARBA00022722"/>
    </source>
</evidence>
<dbReference type="Gene3D" id="1.10.150.20">
    <property type="entry name" value="5' to 3' exonuclease, C-terminal subdomain"/>
    <property type="match status" value="1"/>
</dbReference>
<evidence type="ECO:0000313" key="19">
    <source>
        <dbReference type="RefSeq" id="XP_034288042.1"/>
    </source>
</evidence>
<dbReference type="InterPro" id="IPR029060">
    <property type="entry name" value="PIN-like_dom_sf"/>
</dbReference>
<dbReference type="SMART" id="SM00484">
    <property type="entry name" value="XPGI"/>
    <property type="match status" value="1"/>
</dbReference>
<evidence type="ECO:0000256" key="6">
    <source>
        <dbReference type="ARBA" id="ARBA00022759"/>
    </source>
</evidence>
<dbReference type="GO" id="GO:0005634">
    <property type="term" value="C:nucleus"/>
    <property type="evidence" value="ECO:0007669"/>
    <property type="project" value="UniProtKB-SubCell"/>
</dbReference>